<dbReference type="EMBL" id="CAUOFW020003613">
    <property type="protein sequence ID" value="CAK9161026.1"/>
    <property type="molecule type" value="Genomic_DNA"/>
</dbReference>
<dbReference type="InterPro" id="IPR036638">
    <property type="entry name" value="HLH_DNA-bd_sf"/>
</dbReference>
<dbReference type="Gene3D" id="4.10.280.10">
    <property type="entry name" value="Helix-loop-helix DNA-binding domain"/>
    <property type="match status" value="1"/>
</dbReference>
<evidence type="ECO:0000256" key="7">
    <source>
        <dbReference type="SAM" id="MobiDB-lite"/>
    </source>
</evidence>
<evidence type="ECO:0000313" key="10">
    <source>
        <dbReference type="Proteomes" id="UP001642360"/>
    </source>
</evidence>
<evidence type="ECO:0000256" key="1">
    <source>
        <dbReference type="ARBA" id="ARBA00004123"/>
    </source>
</evidence>
<name>A0ABC8SV13_9AQUA</name>
<dbReference type="SUPFAM" id="SSF47459">
    <property type="entry name" value="HLH, helix-loop-helix DNA-binding domain"/>
    <property type="match status" value="1"/>
</dbReference>
<comment type="caution">
    <text evidence="9">The sequence shown here is derived from an EMBL/GenBank/DDBJ whole genome shotgun (WGS) entry which is preliminary data.</text>
</comment>
<gene>
    <name evidence="9" type="ORF">ILEXP_LOCUS29813</name>
</gene>
<dbReference type="Proteomes" id="UP001642360">
    <property type="component" value="Unassembled WGS sequence"/>
</dbReference>
<protein>
    <recommendedName>
        <fullName evidence="8">BHLH domain-containing protein</fullName>
    </recommendedName>
</protein>
<dbReference type="SMART" id="SM00353">
    <property type="entry name" value="HLH"/>
    <property type="match status" value="1"/>
</dbReference>
<dbReference type="FunFam" id="4.10.280.10:FF:000085">
    <property type="entry name" value="Transcription factor bHLH126"/>
    <property type="match status" value="1"/>
</dbReference>
<dbReference type="InterPro" id="IPR015660">
    <property type="entry name" value="MASH1/Ascl1a-like"/>
</dbReference>
<accession>A0ABC8SV13</accession>
<evidence type="ECO:0000256" key="3">
    <source>
        <dbReference type="ARBA" id="ARBA00023015"/>
    </source>
</evidence>
<keyword evidence="4" id="KW-0238">DNA-binding</keyword>
<dbReference type="InterPro" id="IPR011598">
    <property type="entry name" value="bHLH_dom"/>
</dbReference>
<keyword evidence="10" id="KW-1185">Reference proteome</keyword>
<comment type="subcellular location">
    <subcellularLocation>
        <location evidence="1">Nucleus</location>
    </subcellularLocation>
</comment>
<feature type="region of interest" description="Disordered" evidence="7">
    <location>
        <begin position="53"/>
        <end position="72"/>
    </location>
</feature>
<comment type="subunit">
    <text evidence="2">Homodimer.</text>
</comment>
<dbReference type="GO" id="GO:0005634">
    <property type="term" value="C:nucleus"/>
    <property type="evidence" value="ECO:0007669"/>
    <property type="project" value="UniProtKB-SubCell"/>
</dbReference>
<evidence type="ECO:0000256" key="6">
    <source>
        <dbReference type="ARBA" id="ARBA00023242"/>
    </source>
</evidence>
<evidence type="ECO:0000256" key="5">
    <source>
        <dbReference type="ARBA" id="ARBA00023163"/>
    </source>
</evidence>
<reference evidence="9 10" key="1">
    <citation type="submission" date="2024-02" db="EMBL/GenBank/DDBJ databases">
        <authorList>
            <person name="Vignale AGUSTIN F."/>
            <person name="Sosa J E."/>
            <person name="Modenutti C."/>
        </authorList>
    </citation>
    <scope>NUCLEOTIDE SEQUENCE [LARGE SCALE GENOMIC DNA]</scope>
</reference>
<keyword evidence="3" id="KW-0805">Transcription regulation</keyword>
<evidence type="ECO:0000313" key="9">
    <source>
        <dbReference type="EMBL" id="CAK9161026.1"/>
    </source>
</evidence>
<dbReference type="CDD" id="cd18914">
    <property type="entry name" value="bHLH_AtORG2_like"/>
    <property type="match status" value="1"/>
</dbReference>
<dbReference type="AlphaFoldDB" id="A0ABC8SV13"/>
<organism evidence="9 10">
    <name type="scientific">Ilex paraguariensis</name>
    <name type="common">yerba mate</name>
    <dbReference type="NCBI Taxonomy" id="185542"/>
    <lineage>
        <taxon>Eukaryota</taxon>
        <taxon>Viridiplantae</taxon>
        <taxon>Streptophyta</taxon>
        <taxon>Embryophyta</taxon>
        <taxon>Tracheophyta</taxon>
        <taxon>Spermatophyta</taxon>
        <taxon>Magnoliopsida</taxon>
        <taxon>eudicotyledons</taxon>
        <taxon>Gunneridae</taxon>
        <taxon>Pentapetalae</taxon>
        <taxon>asterids</taxon>
        <taxon>campanulids</taxon>
        <taxon>Aquifoliales</taxon>
        <taxon>Aquifoliaceae</taxon>
        <taxon>Ilex</taxon>
    </lineage>
</organism>
<feature type="domain" description="BHLH" evidence="8">
    <location>
        <begin position="67"/>
        <end position="119"/>
    </location>
</feature>
<feature type="compositionally biased region" description="Basic and acidic residues" evidence="7">
    <location>
        <begin position="53"/>
        <end position="64"/>
    </location>
</feature>
<keyword evidence="6" id="KW-0539">Nucleus</keyword>
<dbReference type="GO" id="GO:0003677">
    <property type="term" value="F:DNA binding"/>
    <property type="evidence" value="ECO:0007669"/>
    <property type="project" value="UniProtKB-KW"/>
</dbReference>
<dbReference type="PANTHER" id="PTHR13935">
    <property type="entry name" value="ACHAETE-SCUTE TRANSCRIPTION FACTOR-RELATED"/>
    <property type="match status" value="1"/>
</dbReference>
<evidence type="ECO:0000256" key="2">
    <source>
        <dbReference type="ARBA" id="ARBA00011738"/>
    </source>
</evidence>
<keyword evidence="5" id="KW-0804">Transcription</keyword>
<proteinExistence type="predicted"/>
<dbReference type="PROSITE" id="PS50888">
    <property type="entry name" value="BHLH"/>
    <property type="match status" value="1"/>
</dbReference>
<evidence type="ECO:0000259" key="8">
    <source>
        <dbReference type="PROSITE" id="PS50888"/>
    </source>
</evidence>
<dbReference type="Pfam" id="PF00010">
    <property type="entry name" value="HLH"/>
    <property type="match status" value="1"/>
</dbReference>
<sequence length="236" mass="27002">MFPLQQSDELVFQIAPNPGQQPQIQKDLRMSSSLERSTLITYNVEERCEKLPVFRDNPDESTKDGKRKRTMHKDIERQRRQEMTNLYASLRSLLPLEYIKGKRSTSDHIQETVNYIEHLQRNMKELGMKREKLKNLFNTSAIGPENRSSNGSLPVSVTVNLCSDGLEILTSCGSKGQGFPLSRVLEVLAEEGFNVVSCISTKRDEKIFHTIQSEVSDLDRVDLSVLRQKVTDMINE</sequence>
<dbReference type="GO" id="GO:0006355">
    <property type="term" value="P:regulation of DNA-templated transcription"/>
    <property type="evidence" value="ECO:0007669"/>
    <property type="project" value="UniProtKB-ARBA"/>
</dbReference>
<evidence type="ECO:0000256" key="4">
    <source>
        <dbReference type="ARBA" id="ARBA00023125"/>
    </source>
</evidence>
<dbReference type="PANTHER" id="PTHR13935:SF155">
    <property type="entry name" value="TRANSCRIPTION FACTOR BHLH120-LIKE"/>
    <property type="match status" value="1"/>
</dbReference>